<gene>
    <name evidence="1" type="ORF">SSLN_LOCUS12255</name>
</gene>
<reference evidence="3" key="1">
    <citation type="submission" date="2016-06" db="UniProtKB">
        <authorList>
            <consortium name="WormBaseParasite"/>
        </authorList>
    </citation>
    <scope>IDENTIFICATION</scope>
</reference>
<dbReference type="WBParaSite" id="SSLN_0001271201-mRNA-1">
    <property type="protein sequence ID" value="SSLN_0001271201-mRNA-1"/>
    <property type="gene ID" value="SSLN_0001271201"/>
</dbReference>
<dbReference type="AlphaFoldDB" id="A0A183T707"/>
<evidence type="ECO:0000313" key="1">
    <source>
        <dbReference type="EMBL" id="VDL98640.1"/>
    </source>
</evidence>
<evidence type="ECO:0000313" key="3">
    <source>
        <dbReference type="WBParaSite" id="SSLN_0001271201-mRNA-1"/>
    </source>
</evidence>
<sequence>MERARRPEVVVDTVDNEADTESTLMASNFERVSPQRGSLVRVAPRPQLAALEPTTFPHKKCIIGEKFVEEVFLALVRTSLCVSQRGHILTILSSRICPSLSKTSSLLIPTVSCPMAFPNLLSFDPDCLVPHRFDTALLDSTITDSLLPYTSPG</sequence>
<dbReference type="Proteomes" id="UP000275846">
    <property type="component" value="Unassembled WGS sequence"/>
</dbReference>
<dbReference type="EMBL" id="UYSU01037135">
    <property type="protein sequence ID" value="VDL98640.1"/>
    <property type="molecule type" value="Genomic_DNA"/>
</dbReference>
<name>A0A183T707_SCHSO</name>
<accession>A0A183T707</accession>
<reference evidence="1 2" key="2">
    <citation type="submission" date="2018-11" db="EMBL/GenBank/DDBJ databases">
        <authorList>
            <consortium name="Pathogen Informatics"/>
        </authorList>
    </citation>
    <scope>NUCLEOTIDE SEQUENCE [LARGE SCALE GENOMIC DNA]</scope>
    <source>
        <strain evidence="1 2">NST_G2</strain>
    </source>
</reference>
<evidence type="ECO:0000313" key="2">
    <source>
        <dbReference type="Proteomes" id="UP000275846"/>
    </source>
</evidence>
<proteinExistence type="predicted"/>
<organism evidence="3">
    <name type="scientific">Schistocephalus solidus</name>
    <name type="common">Tapeworm</name>
    <dbReference type="NCBI Taxonomy" id="70667"/>
    <lineage>
        <taxon>Eukaryota</taxon>
        <taxon>Metazoa</taxon>
        <taxon>Spiralia</taxon>
        <taxon>Lophotrochozoa</taxon>
        <taxon>Platyhelminthes</taxon>
        <taxon>Cestoda</taxon>
        <taxon>Eucestoda</taxon>
        <taxon>Diphyllobothriidea</taxon>
        <taxon>Diphyllobothriidae</taxon>
        <taxon>Schistocephalus</taxon>
    </lineage>
</organism>
<protein>
    <submittedName>
        <fullName evidence="1 3">Uncharacterized protein</fullName>
    </submittedName>
</protein>
<keyword evidence="2" id="KW-1185">Reference proteome</keyword>